<feature type="region of interest" description="Disordered" evidence="1">
    <location>
        <begin position="1"/>
        <end position="29"/>
    </location>
</feature>
<feature type="compositionally biased region" description="Basic and acidic residues" evidence="1">
    <location>
        <begin position="1"/>
        <end position="19"/>
    </location>
</feature>
<dbReference type="EMBL" id="CAQQ02377973">
    <property type="status" value="NOT_ANNOTATED_CDS"/>
    <property type="molecule type" value="Genomic_DNA"/>
</dbReference>
<dbReference type="AlphaFoldDB" id="T1H150"/>
<dbReference type="EnsemblMetazoa" id="MESCA009903-RA">
    <property type="protein sequence ID" value="MESCA009903-PA"/>
    <property type="gene ID" value="MESCA009903"/>
</dbReference>
<organism evidence="2 3">
    <name type="scientific">Megaselia scalaris</name>
    <name type="common">Humpbacked fly</name>
    <name type="synonym">Phora scalaris</name>
    <dbReference type="NCBI Taxonomy" id="36166"/>
    <lineage>
        <taxon>Eukaryota</taxon>
        <taxon>Metazoa</taxon>
        <taxon>Ecdysozoa</taxon>
        <taxon>Arthropoda</taxon>
        <taxon>Hexapoda</taxon>
        <taxon>Insecta</taxon>
        <taxon>Pterygota</taxon>
        <taxon>Neoptera</taxon>
        <taxon>Endopterygota</taxon>
        <taxon>Diptera</taxon>
        <taxon>Brachycera</taxon>
        <taxon>Muscomorpha</taxon>
        <taxon>Platypezoidea</taxon>
        <taxon>Phoridae</taxon>
        <taxon>Megaseliini</taxon>
        <taxon>Megaselia</taxon>
    </lineage>
</organism>
<evidence type="ECO:0000313" key="3">
    <source>
        <dbReference type="Proteomes" id="UP000015102"/>
    </source>
</evidence>
<dbReference type="Proteomes" id="UP000015102">
    <property type="component" value="Unassembled WGS sequence"/>
</dbReference>
<reference evidence="2" key="2">
    <citation type="submission" date="2015-06" db="UniProtKB">
        <authorList>
            <consortium name="EnsemblMetazoa"/>
        </authorList>
    </citation>
    <scope>IDENTIFICATION</scope>
</reference>
<name>T1H150_MEGSC</name>
<proteinExistence type="predicted"/>
<accession>T1H150</accession>
<evidence type="ECO:0000256" key="1">
    <source>
        <dbReference type="SAM" id="MobiDB-lite"/>
    </source>
</evidence>
<reference evidence="3" key="1">
    <citation type="submission" date="2013-02" db="EMBL/GenBank/DDBJ databases">
        <authorList>
            <person name="Hughes D."/>
        </authorList>
    </citation>
    <scope>NUCLEOTIDE SEQUENCE</scope>
    <source>
        <strain>Durham</strain>
        <strain evidence="3">NC isolate 2 -- Noor lab</strain>
    </source>
</reference>
<sequence length="127" mass="14549">MSEKQDVITRIEEENKTETTVRSSGDPLKEDELEALEEKKFTTYDVASEWNRIMELYACQKILIPEKAQENLGLVVGINVSQEFPWKQIKFKYLANHLFESRPLAGGQEGWGITDLNSNIKIADSKD</sequence>
<dbReference type="EMBL" id="CAQQ02377974">
    <property type="status" value="NOT_ANNOTATED_CDS"/>
    <property type="molecule type" value="Genomic_DNA"/>
</dbReference>
<dbReference type="HOGENOM" id="CLU_1973000_0_0_1"/>
<protein>
    <submittedName>
        <fullName evidence="2">Uncharacterized protein</fullName>
    </submittedName>
</protein>
<keyword evidence="3" id="KW-1185">Reference proteome</keyword>
<evidence type="ECO:0000313" key="2">
    <source>
        <dbReference type="EnsemblMetazoa" id="MESCA009903-PA"/>
    </source>
</evidence>
<dbReference type="STRING" id="36166.T1H150"/>